<dbReference type="Gene3D" id="1.10.510.10">
    <property type="entry name" value="Transferase(Phosphotransferase) domain 1"/>
    <property type="match status" value="1"/>
</dbReference>
<dbReference type="PROSITE" id="PS00107">
    <property type="entry name" value="PROTEIN_KINASE_ATP"/>
    <property type="match status" value="1"/>
</dbReference>
<keyword evidence="9 20" id="KW-0418">Kinase</keyword>
<protein>
    <submittedName>
        <fullName evidence="20">Receptor-like protein kinase</fullName>
    </submittedName>
</protein>
<evidence type="ECO:0000256" key="5">
    <source>
        <dbReference type="ARBA" id="ARBA00022692"/>
    </source>
</evidence>
<feature type="domain" description="Gnk2-homologous" evidence="19">
    <location>
        <begin position="36"/>
        <end position="142"/>
    </location>
</feature>
<keyword evidence="14" id="KW-0325">Glycoprotein</keyword>
<evidence type="ECO:0000256" key="3">
    <source>
        <dbReference type="ARBA" id="ARBA00022553"/>
    </source>
</evidence>
<dbReference type="InterPro" id="IPR017441">
    <property type="entry name" value="Protein_kinase_ATP_BS"/>
</dbReference>
<evidence type="ECO:0000256" key="1">
    <source>
        <dbReference type="ARBA" id="ARBA00004167"/>
    </source>
</evidence>
<evidence type="ECO:0000256" key="16">
    <source>
        <dbReference type="SAM" id="MobiDB-lite"/>
    </source>
</evidence>
<evidence type="ECO:0000256" key="6">
    <source>
        <dbReference type="ARBA" id="ARBA00022729"/>
    </source>
</evidence>
<dbReference type="Gene3D" id="3.30.200.20">
    <property type="entry name" value="Phosphorylase Kinase, domain 1"/>
    <property type="match status" value="1"/>
</dbReference>
<evidence type="ECO:0000259" key="19">
    <source>
        <dbReference type="PROSITE" id="PS51473"/>
    </source>
</evidence>
<dbReference type="Pfam" id="PF00069">
    <property type="entry name" value="Pkinase"/>
    <property type="match status" value="1"/>
</dbReference>
<dbReference type="InterPro" id="IPR002902">
    <property type="entry name" value="GNK2"/>
</dbReference>
<dbReference type="CDD" id="cd23509">
    <property type="entry name" value="Gnk2-like"/>
    <property type="match status" value="2"/>
</dbReference>
<dbReference type="InterPro" id="IPR000719">
    <property type="entry name" value="Prot_kinase_dom"/>
</dbReference>
<dbReference type="SMART" id="SM00220">
    <property type="entry name" value="S_TKc"/>
    <property type="match status" value="1"/>
</dbReference>
<keyword evidence="7" id="KW-0677">Repeat</keyword>
<keyword evidence="10 15" id="KW-0067">ATP-binding</keyword>
<dbReference type="ExpressionAtlas" id="C6ZRS0">
    <property type="expression patterns" value="baseline and differential"/>
</dbReference>
<organism evidence="20">
    <name type="scientific">Glycine max</name>
    <name type="common">Soybean</name>
    <name type="synonym">Glycine hispida</name>
    <dbReference type="NCBI Taxonomy" id="3847"/>
    <lineage>
        <taxon>Eukaryota</taxon>
        <taxon>Viridiplantae</taxon>
        <taxon>Streptophyta</taxon>
        <taxon>Embryophyta</taxon>
        <taxon>Tracheophyta</taxon>
        <taxon>Spermatophyta</taxon>
        <taxon>Magnoliopsida</taxon>
        <taxon>eudicotyledons</taxon>
        <taxon>Gunneridae</taxon>
        <taxon>Pentapetalae</taxon>
        <taxon>rosids</taxon>
        <taxon>fabids</taxon>
        <taxon>Fabales</taxon>
        <taxon>Fabaceae</taxon>
        <taxon>Papilionoideae</taxon>
        <taxon>50 kb inversion clade</taxon>
        <taxon>NPAAA clade</taxon>
        <taxon>indigoferoid/millettioid clade</taxon>
        <taxon>Phaseoleae</taxon>
        <taxon>Glycine</taxon>
        <taxon>Glycine subgen. Soja</taxon>
    </lineage>
</organism>
<keyword evidence="2" id="KW-0723">Serine/threonine-protein kinase</keyword>
<keyword evidence="5" id="KW-0812">Transmembrane</keyword>
<keyword evidence="13 20" id="KW-0675">Receptor</keyword>
<keyword evidence="12" id="KW-0472">Membrane</keyword>
<feature type="chain" id="PRO_5002975477" evidence="17">
    <location>
        <begin position="28"/>
        <end position="667"/>
    </location>
</feature>
<evidence type="ECO:0000313" key="20">
    <source>
        <dbReference type="EMBL" id="ACM89514.1"/>
    </source>
</evidence>
<evidence type="ECO:0000256" key="11">
    <source>
        <dbReference type="ARBA" id="ARBA00022989"/>
    </source>
</evidence>
<evidence type="ECO:0000259" key="18">
    <source>
        <dbReference type="PROSITE" id="PS50011"/>
    </source>
</evidence>
<reference evidence="20" key="1">
    <citation type="submission" date="2008-08" db="EMBL/GenBank/DDBJ databases">
        <authorList>
            <person name="Li W."/>
            <person name="Han Y."/>
            <person name="Chang W."/>
            <person name="Bao S."/>
            <person name="Zhao X."/>
        </authorList>
    </citation>
    <scope>NUCLEOTIDE SEQUENCE</scope>
</reference>
<dbReference type="SUPFAM" id="SSF56112">
    <property type="entry name" value="Protein kinase-like (PK-like)"/>
    <property type="match status" value="1"/>
</dbReference>
<feature type="domain" description="Protein kinase" evidence="18">
    <location>
        <begin position="354"/>
        <end position="629"/>
    </location>
</feature>
<dbReference type="FunFam" id="3.30.200.20:FF:000142">
    <property type="entry name" value="Cysteine-rich receptor-like protein kinase 10"/>
    <property type="match status" value="1"/>
</dbReference>
<evidence type="ECO:0000256" key="8">
    <source>
        <dbReference type="ARBA" id="ARBA00022741"/>
    </source>
</evidence>
<dbReference type="InterPro" id="IPR011009">
    <property type="entry name" value="Kinase-like_dom_sf"/>
</dbReference>
<evidence type="ECO:0000256" key="12">
    <source>
        <dbReference type="ARBA" id="ARBA00023136"/>
    </source>
</evidence>
<dbReference type="PANTHER" id="PTHR27002">
    <property type="entry name" value="RECEPTOR-LIKE SERINE/THREONINE-PROTEIN KINASE SD1-8"/>
    <property type="match status" value="1"/>
</dbReference>
<evidence type="ECO:0000256" key="15">
    <source>
        <dbReference type="PROSITE-ProRule" id="PRU10141"/>
    </source>
</evidence>
<evidence type="ECO:0000256" key="17">
    <source>
        <dbReference type="SAM" id="SignalP"/>
    </source>
</evidence>
<feature type="domain" description="Gnk2-homologous" evidence="19">
    <location>
        <begin position="148"/>
        <end position="255"/>
    </location>
</feature>
<dbReference type="CDD" id="cd14066">
    <property type="entry name" value="STKc_IRAK"/>
    <property type="match status" value="1"/>
</dbReference>
<evidence type="ECO:0000256" key="10">
    <source>
        <dbReference type="ARBA" id="ARBA00022840"/>
    </source>
</evidence>
<dbReference type="FunFam" id="3.30.430.20:FF:000002">
    <property type="entry name" value="Cysteine-rich receptor-like protein kinase 10"/>
    <property type="match status" value="1"/>
</dbReference>
<evidence type="ECO:0000256" key="14">
    <source>
        <dbReference type="ARBA" id="ARBA00023180"/>
    </source>
</evidence>
<dbReference type="PROSITE" id="PS00108">
    <property type="entry name" value="PROTEIN_KINASE_ST"/>
    <property type="match status" value="1"/>
</dbReference>
<dbReference type="AlphaFoldDB" id="C6ZRS0"/>
<evidence type="ECO:0000256" key="9">
    <source>
        <dbReference type="ARBA" id="ARBA00022777"/>
    </source>
</evidence>
<dbReference type="FunFam" id="1.10.510.10:FF:000343">
    <property type="entry name" value="Cysteine-rich receptor-like protein kinase 28"/>
    <property type="match status" value="1"/>
</dbReference>
<keyword evidence="3" id="KW-0597">Phosphoprotein</keyword>
<dbReference type="PROSITE" id="PS50011">
    <property type="entry name" value="PROTEIN_KINASE_DOM"/>
    <property type="match status" value="1"/>
</dbReference>
<dbReference type="GO" id="GO:0009737">
    <property type="term" value="P:response to abscisic acid"/>
    <property type="evidence" value="ECO:0007669"/>
    <property type="project" value="UniProtKB-ARBA"/>
</dbReference>
<keyword evidence="8 15" id="KW-0547">Nucleotide-binding</keyword>
<keyword evidence="11" id="KW-1133">Transmembrane helix</keyword>
<proteinExistence type="evidence at transcript level"/>
<feature type="region of interest" description="Disordered" evidence="16">
    <location>
        <begin position="262"/>
        <end position="291"/>
    </location>
</feature>
<dbReference type="GO" id="GO:0005524">
    <property type="term" value="F:ATP binding"/>
    <property type="evidence" value="ECO:0007669"/>
    <property type="project" value="UniProtKB-UniRule"/>
</dbReference>
<keyword evidence="4" id="KW-0808">Transferase</keyword>
<name>C6ZRS0_SOYBN</name>
<comment type="subcellular location">
    <subcellularLocation>
        <location evidence="1">Membrane</location>
        <topology evidence="1">Single-pass membrane protein</topology>
    </subcellularLocation>
</comment>
<accession>C6ZRS0</accession>
<dbReference type="PANTHER" id="PTHR27002:SF1104">
    <property type="entry name" value="CYSTEINE-RICH RECEPTOR-LIKE PROTEIN KINASE 27-RELATED"/>
    <property type="match status" value="1"/>
</dbReference>
<evidence type="ECO:0000256" key="4">
    <source>
        <dbReference type="ARBA" id="ARBA00022679"/>
    </source>
</evidence>
<keyword evidence="6 17" id="KW-0732">Signal</keyword>
<evidence type="ECO:0000256" key="2">
    <source>
        <dbReference type="ARBA" id="ARBA00022527"/>
    </source>
</evidence>
<dbReference type="PROSITE" id="PS51473">
    <property type="entry name" value="GNK2"/>
    <property type="match status" value="2"/>
</dbReference>
<sequence length="667" mass="74523">MAVLSLRSLSFVCCLLLITNFTTQASADNSPQNFFYFCDDHNNGRGNYTVNSTYDTNLNTVLSTLTSNTEIDYGFYNFTYGENTDKVYAIGLCRGDVKPDECRNCLQHSRANLTQQLCRNRKEAIGWYEDEKCMLRYSDRSIFNLNEIGPAYFMWSMLNATQVDQFNKVVKDLLDGLKTKAKSGDSQSKYATASVSGPDNRTIYGLVQCTPNLSGPQCDDCLVQSIKEVSHCCNSRLGVRIVRPSCNLRFETASLFYGTPAYPPSPSPSPSPSQPLLMPPPSSTVTNNNSSGVKSNKATIIAIAIAVPVVVFFAVSLNPIPEKDPIPEKEEIEIDNSESLQFSINDIRNATDDFSDYNKIGEGGFGAVYKGRLSNGQEIAIKRLSGKTSQGDREFENEVRLLSKLQHRNLVRLLGFCVEGKERLLVYEFVINKSLDYFIFDQTKRAQLDWEKRYKIITGIARGILYLHQDSRLRIIHRDLKPSNILLDEEMNPKLSDFGLARLFDVDQTLGHTNRPFGTSGYMAPEYVNGKFSEKSDVFSFGVLVLEVISGQKNSGIWNGEKKEDLLSIAWRNWREGTAANIVDATLINGSQNEIVRCIHIGLLCVQENVAARPTMAFVVTVFNSHSQTLPVPLEPAYYDDSAQLPEFNSGATIEYTTRSTSGEEGQ</sequence>
<evidence type="ECO:0000256" key="7">
    <source>
        <dbReference type="ARBA" id="ARBA00022737"/>
    </source>
</evidence>
<dbReference type="Gene3D" id="3.30.430.20">
    <property type="entry name" value="Gnk2 domain, C-X8-C-X2-C motif"/>
    <property type="match status" value="2"/>
</dbReference>
<dbReference type="EMBL" id="FJ014760">
    <property type="protein sequence ID" value="ACM89514.1"/>
    <property type="molecule type" value="mRNA"/>
</dbReference>
<evidence type="ECO:0000256" key="13">
    <source>
        <dbReference type="ARBA" id="ARBA00023170"/>
    </source>
</evidence>
<dbReference type="InterPro" id="IPR008271">
    <property type="entry name" value="Ser/Thr_kinase_AS"/>
</dbReference>
<dbReference type="InterPro" id="IPR038408">
    <property type="entry name" value="GNK2_sf"/>
</dbReference>
<feature type="binding site" evidence="15">
    <location>
        <position position="382"/>
    </location>
    <ligand>
        <name>ATP</name>
        <dbReference type="ChEBI" id="CHEBI:30616"/>
    </ligand>
</feature>
<feature type="signal peptide" evidence="17">
    <location>
        <begin position="1"/>
        <end position="27"/>
    </location>
</feature>
<dbReference type="GO" id="GO:0004674">
    <property type="term" value="F:protein serine/threonine kinase activity"/>
    <property type="evidence" value="ECO:0007669"/>
    <property type="project" value="UniProtKB-KW"/>
</dbReference>
<dbReference type="FunFam" id="3.30.430.20:FF:000003">
    <property type="entry name" value="Cysteine-rich RLK (RECEPTOR-like protein kinase) 10"/>
    <property type="match status" value="1"/>
</dbReference>
<feature type="compositionally biased region" description="Pro residues" evidence="16">
    <location>
        <begin position="262"/>
        <end position="282"/>
    </location>
</feature>
<dbReference type="GO" id="GO:0016020">
    <property type="term" value="C:membrane"/>
    <property type="evidence" value="ECO:0007669"/>
    <property type="project" value="UniProtKB-SubCell"/>
</dbReference>
<dbReference type="Pfam" id="PF01657">
    <property type="entry name" value="Stress-antifung"/>
    <property type="match status" value="2"/>
</dbReference>